<dbReference type="GO" id="GO:0004789">
    <property type="term" value="F:thiamine-phosphate diphosphorylase activity"/>
    <property type="evidence" value="ECO:0007669"/>
    <property type="project" value="UniProtKB-UniRule"/>
</dbReference>
<dbReference type="RefSeq" id="WP_114834627.1">
    <property type="nucleotide sequence ID" value="NZ_LR699115.1"/>
</dbReference>
<dbReference type="GO" id="GO:0005829">
    <property type="term" value="C:cytosol"/>
    <property type="evidence" value="ECO:0007669"/>
    <property type="project" value="TreeGrafter"/>
</dbReference>
<comment type="catalytic activity">
    <reaction evidence="12 13">
        <text>2-[(2R,5Z)-2-carboxy-4-methylthiazol-5(2H)-ylidene]ethyl phosphate + 4-amino-2-methyl-5-(diphosphooxymethyl)pyrimidine + 2 H(+) = thiamine phosphate + CO2 + diphosphate</text>
        <dbReference type="Rhea" id="RHEA:47844"/>
        <dbReference type="ChEBI" id="CHEBI:15378"/>
        <dbReference type="ChEBI" id="CHEBI:16526"/>
        <dbReference type="ChEBI" id="CHEBI:33019"/>
        <dbReference type="ChEBI" id="CHEBI:37575"/>
        <dbReference type="ChEBI" id="CHEBI:57841"/>
        <dbReference type="ChEBI" id="CHEBI:62899"/>
        <dbReference type="EC" id="2.5.1.3"/>
    </reaction>
</comment>
<feature type="binding site" evidence="13">
    <location>
        <position position="388"/>
    </location>
    <ligand>
        <name>4-amino-2-methyl-5-(diphosphooxymethyl)pyrimidine</name>
        <dbReference type="ChEBI" id="CHEBI:57841"/>
    </ligand>
</feature>
<feature type="binding site" evidence="13">
    <location>
        <position position="446"/>
    </location>
    <ligand>
        <name>2-[(2R,5Z)-2-carboxy-4-methylthiazol-5(2H)-ylidene]ethyl phosphate</name>
        <dbReference type="ChEBI" id="CHEBI:62899"/>
    </ligand>
</feature>
<evidence type="ECO:0000259" key="14">
    <source>
        <dbReference type="Pfam" id="PF02581"/>
    </source>
</evidence>
<sequence>MMKPIVWTIAGSDPSGGAGMQADLRVLERLGVRSASVVTAVTSQNSNILTATHYLPPHHIDAQLTALTAELPATVVKIGMLGSRGAVNCIARFLKLYDGQSVLDPVCVATSGKPLFRGSIRMYLSQLKQLFPYLDLLTPNVPEAEAILGCRIHSHQDIERAAREILSLGVKNILIKGGHVDHDALSQDYWTNGSESFWMASDRYPQKKYRGSGCVLSSAIAAALALNHEMKDAIVMAKMYINREIRLAQTLWTRTDLVQQTSWPTCEMDLPRVSKKPLSLVAASFPNCGPRPLGLYPIVDSSDWLQTLLPLGVTTIQLRIKHQTGKTLEKEIQRSILLAKKYKARLFINDEWEKALAFGAYGVHLGQEDLQLADIKKINEAGLRLGVSTHCYYEVARAHAIQPSYIACGPIFPTTSKMMSFAPQGILNLKNWCSLLNQYPLVAIGGINRANIDNVLATGVSGVAMISAITKAEDPIASTRKLLQIVDHYQCR</sequence>
<comment type="catalytic activity">
    <reaction evidence="11 13">
        <text>2-(2-carboxy-4-methylthiazol-5-yl)ethyl phosphate + 4-amino-2-methyl-5-(diphosphooxymethyl)pyrimidine + 2 H(+) = thiamine phosphate + CO2 + diphosphate</text>
        <dbReference type="Rhea" id="RHEA:47848"/>
        <dbReference type="ChEBI" id="CHEBI:15378"/>
        <dbReference type="ChEBI" id="CHEBI:16526"/>
        <dbReference type="ChEBI" id="CHEBI:33019"/>
        <dbReference type="ChEBI" id="CHEBI:37575"/>
        <dbReference type="ChEBI" id="CHEBI:57841"/>
        <dbReference type="ChEBI" id="CHEBI:62890"/>
        <dbReference type="EC" id="2.5.1.3"/>
    </reaction>
</comment>
<evidence type="ECO:0000256" key="8">
    <source>
        <dbReference type="ARBA" id="ARBA00022977"/>
    </source>
</evidence>
<dbReference type="FunFam" id="3.20.20.70:FF:000064">
    <property type="entry name" value="Thiamine-phosphate synthase"/>
    <property type="match status" value="1"/>
</dbReference>
<evidence type="ECO:0000256" key="5">
    <source>
        <dbReference type="ARBA" id="ARBA00022777"/>
    </source>
</evidence>
<accession>A0A370GL00</accession>
<dbReference type="NCBIfam" id="TIGR00097">
    <property type="entry name" value="HMP-P_kinase"/>
    <property type="match status" value="1"/>
</dbReference>
<dbReference type="CDD" id="cd01169">
    <property type="entry name" value="HMPP_kinase"/>
    <property type="match status" value="1"/>
</dbReference>
<evidence type="ECO:0000256" key="12">
    <source>
        <dbReference type="ARBA" id="ARBA00047883"/>
    </source>
</evidence>
<keyword evidence="3 13" id="KW-0479">Metal-binding</keyword>
<feature type="binding site" evidence="13">
    <location>
        <position position="369"/>
    </location>
    <ligand>
        <name>Mg(2+)</name>
        <dbReference type="ChEBI" id="CHEBI:18420"/>
    </ligand>
</feature>
<dbReference type="EC" id="2.5.1.3" evidence="13"/>
<keyword evidence="4" id="KW-0547">Nucleotide-binding</keyword>
<dbReference type="AlphaFoldDB" id="A0A370GL00"/>
<evidence type="ECO:0000256" key="11">
    <source>
        <dbReference type="ARBA" id="ARBA00047851"/>
    </source>
</evidence>
<evidence type="ECO:0000256" key="9">
    <source>
        <dbReference type="ARBA" id="ARBA00023268"/>
    </source>
</evidence>
<dbReference type="CDD" id="cd00564">
    <property type="entry name" value="TMP_TenI"/>
    <property type="match status" value="1"/>
</dbReference>
<evidence type="ECO:0000256" key="10">
    <source>
        <dbReference type="ARBA" id="ARBA00047334"/>
    </source>
</evidence>
<keyword evidence="17" id="KW-1185">Reference proteome</keyword>
<keyword evidence="8 13" id="KW-0784">Thiamine biosynthesis</keyword>
<feature type="binding site" evidence="13">
    <location>
        <position position="417"/>
    </location>
    <ligand>
        <name>4-amino-2-methyl-5-(diphosphooxymethyl)pyrimidine</name>
        <dbReference type="ChEBI" id="CHEBI:57841"/>
    </ligand>
</feature>
<organism evidence="16 17">
    <name type="scientific">Aquicella lusitana</name>
    <dbReference type="NCBI Taxonomy" id="254246"/>
    <lineage>
        <taxon>Bacteria</taxon>
        <taxon>Pseudomonadati</taxon>
        <taxon>Pseudomonadota</taxon>
        <taxon>Gammaproteobacteria</taxon>
        <taxon>Legionellales</taxon>
        <taxon>Coxiellaceae</taxon>
        <taxon>Aquicella</taxon>
    </lineage>
</organism>
<comment type="function">
    <text evidence="13">Condenses 4-methyl-5-(beta-hydroxyethyl)thiazole monophosphate (THZ-P) and 2-methyl-4-amino-5-hydroxymethyl pyrimidine pyrophosphate (HMP-PP) to form thiamine monophosphate (TMP).</text>
</comment>
<dbReference type="PANTHER" id="PTHR20858">
    <property type="entry name" value="PHOSPHOMETHYLPYRIMIDINE KINASE"/>
    <property type="match status" value="1"/>
</dbReference>
<dbReference type="HAMAP" id="MF_00097">
    <property type="entry name" value="TMP_synthase"/>
    <property type="match status" value="1"/>
</dbReference>
<evidence type="ECO:0000256" key="3">
    <source>
        <dbReference type="ARBA" id="ARBA00022723"/>
    </source>
</evidence>
<comment type="catalytic activity">
    <reaction evidence="10 13">
        <text>4-methyl-5-(2-phosphooxyethyl)-thiazole + 4-amino-2-methyl-5-(diphosphooxymethyl)pyrimidine + H(+) = thiamine phosphate + diphosphate</text>
        <dbReference type="Rhea" id="RHEA:22328"/>
        <dbReference type="ChEBI" id="CHEBI:15378"/>
        <dbReference type="ChEBI" id="CHEBI:33019"/>
        <dbReference type="ChEBI" id="CHEBI:37575"/>
        <dbReference type="ChEBI" id="CHEBI:57841"/>
        <dbReference type="ChEBI" id="CHEBI:58296"/>
        <dbReference type="EC" id="2.5.1.3"/>
    </reaction>
</comment>
<comment type="caution">
    <text evidence="16">The sequence shown here is derived from an EMBL/GenBank/DDBJ whole genome shotgun (WGS) entry which is preliminary data.</text>
</comment>
<comment type="similarity">
    <text evidence="13">Belongs to the thiamine-phosphate synthase family.</text>
</comment>
<dbReference type="GO" id="GO:0000287">
    <property type="term" value="F:magnesium ion binding"/>
    <property type="evidence" value="ECO:0007669"/>
    <property type="project" value="UniProtKB-UniRule"/>
</dbReference>
<dbReference type="NCBIfam" id="NF002904">
    <property type="entry name" value="PRK03512.1"/>
    <property type="match status" value="1"/>
</dbReference>
<dbReference type="GO" id="GO:0009228">
    <property type="term" value="P:thiamine biosynthetic process"/>
    <property type="evidence" value="ECO:0007669"/>
    <property type="project" value="UniProtKB-KW"/>
</dbReference>
<keyword evidence="6" id="KW-0067">ATP-binding</keyword>
<dbReference type="InterPro" id="IPR013785">
    <property type="entry name" value="Aldolase_TIM"/>
</dbReference>
<keyword evidence="9" id="KW-0511">Multifunctional enzyme</keyword>
<evidence type="ECO:0000259" key="15">
    <source>
        <dbReference type="Pfam" id="PF08543"/>
    </source>
</evidence>
<dbReference type="Gene3D" id="3.40.1190.20">
    <property type="match status" value="1"/>
</dbReference>
<feature type="binding site" evidence="13">
    <location>
        <begin position="414"/>
        <end position="416"/>
    </location>
    <ligand>
        <name>2-[(2R,5Z)-2-carboxy-4-methylthiazol-5(2H)-ylidene]ethyl phosphate</name>
        <dbReference type="ChEBI" id="CHEBI:62899"/>
    </ligand>
</feature>
<feature type="domain" description="Thiamine phosphate synthase/TenI" evidence="14">
    <location>
        <begin position="301"/>
        <end position="469"/>
    </location>
</feature>
<dbReference type="InterPro" id="IPR029056">
    <property type="entry name" value="Ribokinase-like"/>
</dbReference>
<dbReference type="GO" id="GO:0008902">
    <property type="term" value="F:hydroxymethylpyrimidine kinase activity"/>
    <property type="evidence" value="ECO:0007669"/>
    <property type="project" value="TreeGrafter"/>
</dbReference>
<keyword evidence="5" id="KW-0418">Kinase</keyword>
<feature type="binding site" evidence="13">
    <location>
        <position position="349"/>
    </location>
    <ligand>
        <name>4-amino-2-methyl-5-(diphosphooxymethyl)pyrimidine</name>
        <dbReference type="ChEBI" id="CHEBI:57841"/>
    </ligand>
</feature>
<comment type="cofactor">
    <cofactor evidence="13">
        <name>Mg(2+)</name>
        <dbReference type="ChEBI" id="CHEBI:18420"/>
    </cofactor>
    <text evidence="13">Binds 1 Mg(2+) ion per subunit.</text>
</comment>
<dbReference type="GO" id="GO:0009229">
    <property type="term" value="P:thiamine diphosphate biosynthetic process"/>
    <property type="evidence" value="ECO:0007669"/>
    <property type="project" value="UniProtKB-UniRule"/>
</dbReference>
<dbReference type="Pfam" id="PF08543">
    <property type="entry name" value="Phos_pyr_kin"/>
    <property type="match status" value="1"/>
</dbReference>
<evidence type="ECO:0000256" key="1">
    <source>
        <dbReference type="ARBA" id="ARBA00005165"/>
    </source>
</evidence>
<dbReference type="GO" id="GO:0005524">
    <property type="term" value="F:ATP binding"/>
    <property type="evidence" value="ECO:0007669"/>
    <property type="project" value="UniProtKB-KW"/>
</dbReference>
<evidence type="ECO:0000256" key="13">
    <source>
        <dbReference type="HAMAP-Rule" id="MF_00097"/>
    </source>
</evidence>
<evidence type="ECO:0000313" key="17">
    <source>
        <dbReference type="Proteomes" id="UP000254720"/>
    </source>
</evidence>
<proteinExistence type="inferred from homology"/>
<evidence type="ECO:0000256" key="4">
    <source>
        <dbReference type="ARBA" id="ARBA00022741"/>
    </source>
</evidence>
<keyword evidence="7 13" id="KW-0460">Magnesium</keyword>
<feature type="binding site" evidence="13">
    <location>
        <position position="350"/>
    </location>
    <ligand>
        <name>Mg(2+)</name>
        <dbReference type="ChEBI" id="CHEBI:18420"/>
    </ligand>
</feature>
<dbReference type="NCBIfam" id="TIGR00693">
    <property type="entry name" value="thiE"/>
    <property type="match status" value="1"/>
</dbReference>
<gene>
    <name evidence="13" type="primary">thiE</name>
    <name evidence="16" type="ORF">C8D86_11433</name>
</gene>
<dbReference type="InterPro" id="IPR036206">
    <property type="entry name" value="ThiamineP_synth_sf"/>
</dbReference>
<dbReference type="InterPro" id="IPR004399">
    <property type="entry name" value="HMP/HMP-P_kinase_dom"/>
</dbReference>
<evidence type="ECO:0000313" key="16">
    <source>
        <dbReference type="EMBL" id="RDI42563.1"/>
    </source>
</evidence>
<dbReference type="EMBL" id="QQAX01000014">
    <property type="protein sequence ID" value="RDI42563.1"/>
    <property type="molecule type" value="Genomic_DNA"/>
</dbReference>
<dbReference type="InterPro" id="IPR034291">
    <property type="entry name" value="TMP_synthase"/>
</dbReference>
<dbReference type="Proteomes" id="UP000254720">
    <property type="component" value="Unassembled WGS sequence"/>
</dbReference>
<evidence type="ECO:0000256" key="2">
    <source>
        <dbReference type="ARBA" id="ARBA00022679"/>
    </source>
</evidence>
<comment type="pathway">
    <text evidence="1 13">Cofactor biosynthesis; thiamine diphosphate biosynthesis; thiamine phosphate from 4-amino-2-methyl-5-diphosphomethylpyrimidine and 4-methyl-5-(2-phosphoethyl)-thiazole: step 1/1.</text>
</comment>
<evidence type="ECO:0000256" key="7">
    <source>
        <dbReference type="ARBA" id="ARBA00022842"/>
    </source>
</evidence>
<dbReference type="SUPFAM" id="SSF51391">
    <property type="entry name" value="Thiamin phosphate synthase"/>
    <property type="match status" value="1"/>
</dbReference>
<dbReference type="GO" id="GO:0008972">
    <property type="term" value="F:phosphomethylpyrimidine kinase activity"/>
    <property type="evidence" value="ECO:0007669"/>
    <property type="project" value="InterPro"/>
</dbReference>
<feature type="binding site" evidence="13">
    <location>
        <begin position="466"/>
        <end position="467"/>
    </location>
    <ligand>
        <name>2-[(2R,5Z)-2-carboxy-4-methylthiazol-5(2H)-ylidene]ethyl phosphate</name>
        <dbReference type="ChEBI" id="CHEBI:62899"/>
    </ligand>
</feature>
<dbReference type="OrthoDB" id="9789949at2"/>
<evidence type="ECO:0000256" key="6">
    <source>
        <dbReference type="ARBA" id="ARBA00022840"/>
    </source>
</evidence>
<name>A0A370GL00_9COXI</name>
<keyword evidence="2 13" id="KW-0808">Transferase</keyword>
<dbReference type="UniPathway" id="UPA00060">
    <property type="reaction ID" value="UER00138"/>
</dbReference>
<dbReference type="PANTHER" id="PTHR20858:SF17">
    <property type="entry name" value="HYDROXYMETHYLPYRIMIDINE_PHOSPHOMETHYLPYRIMIDINE KINASE THI20-RELATED"/>
    <property type="match status" value="1"/>
</dbReference>
<dbReference type="InterPro" id="IPR013749">
    <property type="entry name" value="PM/HMP-P_kinase-1"/>
</dbReference>
<reference evidence="16 17" key="1">
    <citation type="submission" date="2018-07" db="EMBL/GenBank/DDBJ databases">
        <title>Genomic Encyclopedia of Type Strains, Phase IV (KMG-IV): sequencing the most valuable type-strain genomes for metagenomic binning, comparative biology and taxonomic classification.</title>
        <authorList>
            <person name="Goeker M."/>
        </authorList>
    </citation>
    <scope>NUCLEOTIDE SEQUENCE [LARGE SCALE GENOMIC DNA]</scope>
    <source>
        <strain evidence="16 17">DSM 16500</strain>
    </source>
</reference>
<dbReference type="InterPro" id="IPR022998">
    <property type="entry name" value="ThiamineP_synth_TenI"/>
</dbReference>
<feature type="binding site" evidence="13">
    <location>
        <begin position="317"/>
        <end position="321"/>
    </location>
    <ligand>
        <name>4-amino-2-methyl-5-(diphosphooxymethyl)pyrimidine</name>
        <dbReference type="ChEBI" id="CHEBI:57841"/>
    </ligand>
</feature>
<feature type="domain" description="Pyridoxamine kinase/Phosphomethylpyrimidine kinase" evidence="15">
    <location>
        <begin position="13"/>
        <end position="247"/>
    </location>
</feature>
<dbReference type="Pfam" id="PF02581">
    <property type="entry name" value="TMP-TENI"/>
    <property type="match status" value="1"/>
</dbReference>
<protein>
    <recommendedName>
        <fullName evidence="13">Thiamine-phosphate synthase</fullName>
        <shortName evidence="13">TP synthase</shortName>
        <shortName evidence="13">TPS</shortName>
        <ecNumber evidence="13">2.5.1.3</ecNumber>
    </recommendedName>
    <alternativeName>
        <fullName evidence="13">Thiamine-phosphate pyrophosphorylase</fullName>
        <shortName evidence="13">TMP pyrophosphorylase</shortName>
        <shortName evidence="13">TMP-PPase</shortName>
    </alternativeName>
</protein>
<dbReference type="SUPFAM" id="SSF53613">
    <property type="entry name" value="Ribokinase-like"/>
    <property type="match status" value="1"/>
</dbReference>
<dbReference type="Gene3D" id="3.20.20.70">
    <property type="entry name" value="Aldolase class I"/>
    <property type="match status" value="1"/>
</dbReference>